<feature type="compositionally biased region" description="Basic residues" evidence="1">
    <location>
        <begin position="145"/>
        <end position="155"/>
    </location>
</feature>
<protein>
    <submittedName>
        <fullName evidence="2">Uncharacterized protein</fullName>
    </submittedName>
</protein>
<accession>A0A1D2A790</accession>
<organism evidence="2">
    <name type="scientific">Auxenochlorella protothecoides</name>
    <name type="common">Green microalga</name>
    <name type="synonym">Chlorella protothecoides</name>
    <dbReference type="NCBI Taxonomy" id="3075"/>
    <lineage>
        <taxon>Eukaryota</taxon>
        <taxon>Viridiplantae</taxon>
        <taxon>Chlorophyta</taxon>
        <taxon>core chlorophytes</taxon>
        <taxon>Trebouxiophyceae</taxon>
        <taxon>Chlorellales</taxon>
        <taxon>Chlorellaceae</taxon>
        <taxon>Auxenochlorella</taxon>
    </lineage>
</organism>
<feature type="compositionally biased region" description="Polar residues" evidence="1">
    <location>
        <begin position="303"/>
        <end position="314"/>
    </location>
</feature>
<evidence type="ECO:0000313" key="2">
    <source>
        <dbReference type="EMBL" id="JAT74815.1"/>
    </source>
</evidence>
<reference evidence="2" key="1">
    <citation type="submission" date="2015-08" db="EMBL/GenBank/DDBJ databases">
        <authorList>
            <person name="Babu N.S."/>
            <person name="Beckwith C.J."/>
            <person name="Beseler K.G."/>
            <person name="Brison A."/>
            <person name="Carone J.V."/>
            <person name="Caskin T.P."/>
            <person name="Diamond M."/>
            <person name="Durham M.E."/>
            <person name="Foxe J.M."/>
            <person name="Go M."/>
            <person name="Henderson B.A."/>
            <person name="Jones I.B."/>
            <person name="McGettigan J.A."/>
            <person name="Micheletti S.J."/>
            <person name="Nasrallah M.E."/>
            <person name="Ortiz D."/>
            <person name="Piller C.R."/>
            <person name="Privatt S.R."/>
            <person name="Schneider S.L."/>
            <person name="Sharp S."/>
            <person name="Smith T.C."/>
            <person name="Stanton J.D."/>
            <person name="Ullery H.E."/>
            <person name="Wilson R.J."/>
            <person name="Serrano M.G."/>
            <person name="Buck G."/>
            <person name="Lee V."/>
            <person name="Wang Y."/>
            <person name="Carvalho R."/>
            <person name="Voegtly L."/>
            <person name="Shi R."/>
            <person name="Duckworth R."/>
            <person name="Johnson A."/>
            <person name="Loviza R."/>
            <person name="Walstead R."/>
            <person name="Shah Z."/>
            <person name="Kiflezghi M."/>
            <person name="Wade K."/>
            <person name="Ball S.L."/>
            <person name="Bradley K.W."/>
            <person name="Asai D.J."/>
            <person name="Bowman C.A."/>
            <person name="Russell D.A."/>
            <person name="Pope W.H."/>
            <person name="Jacobs-Sera D."/>
            <person name="Hendrix R.W."/>
            <person name="Hatfull G.F."/>
        </authorList>
    </citation>
    <scope>NUCLEOTIDE SEQUENCE</scope>
</reference>
<proteinExistence type="predicted"/>
<gene>
    <name evidence="2" type="ORF">g.37752</name>
</gene>
<name>A0A1D2A790_AUXPR</name>
<feature type="region of interest" description="Disordered" evidence="1">
    <location>
        <begin position="293"/>
        <end position="314"/>
    </location>
</feature>
<feature type="region of interest" description="Disordered" evidence="1">
    <location>
        <begin position="88"/>
        <end position="157"/>
    </location>
</feature>
<sequence>MMDPVWYACPATPIVRAPRSQRGSGDGDGQAVRGGDILPPAGRLPRPCVHWGGGLCQPGVHRGAHRCPHMAGGPRGRHDQLRASLPLHLRQHRPGGGRRPRAGRGGQSHPGRGVPRGARRRRFLKQRAHPRVGHPGPPVGAVRHGAGHPARRRLPGRGLCEDQGAAARRAQRALRRLLRPQSLQRRAGQAGRLLRAGLGRAVGHGRWRRHPGGSWGEGAGPGRRPLQRHEPARAGYQWAPSSAGELHPRGVPSCRGRAATTGLRLRGRISLLGRLEAWLVRVGPCPSDIFDPSDLESKGEALSSGSPESQLNSPFPSLRLPASSAQAITFEQHYFQVPIQRIPALTASTTPLCVGPFHVNPSYSDLPALPRAHTCANAARLNHHDHFGSGTRGWRSFPTPSRDGEALVESVWCEAPGTRDPPRRAAG</sequence>
<feature type="compositionally biased region" description="Basic residues" evidence="1">
    <location>
        <begin position="89"/>
        <end position="102"/>
    </location>
</feature>
<evidence type="ECO:0000256" key="1">
    <source>
        <dbReference type="SAM" id="MobiDB-lite"/>
    </source>
</evidence>
<dbReference type="AlphaFoldDB" id="A0A1D2A790"/>
<feature type="region of interest" description="Disordered" evidence="1">
    <location>
        <begin position="204"/>
        <end position="251"/>
    </location>
</feature>
<feature type="region of interest" description="Disordered" evidence="1">
    <location>
        <begin position="16"/>
        <end position="39"/>
    </location>
</feature>
<dbReference type="EMBL" id="GDKF01003807">
    <property type="protein sequence ID" value="JAT74815.1"/>
    <property type="molecule type" value="Transcribed_RNA"/>
</dbReference>
<feature type="compositionally biased region" description="Basic residues" evidence="1">
    <location>
        <begin position="117"/>
        <end position="132"/>
    </location>
</feature>